<evidence type="ECO:0000313" key="7">
    <source>
        <dbReference type="Proteomes" id="UP001206595"/>
    </source>
</evidence>
<proteinExistence type="predicted"/>
<organism evidence="6 7">
    <name type="scientific">Umbelopsis ramanniana AG</name>
    <dbReference type="NCBI Taxonomy" id="1314678"/>
    <lineage>
        <taxon>Eukaryota</taxon>
        <taxon>Fungi</taxon>
        <taxon>Fungi incertae sedis</taxon>
        <taxon>Mucoromycota</taxon>
        <taxon>Mucoromycotina</taxon>
        <taxon>Umbelopsidomycetes</taxon>
        <taxon>Umbelopsidales</taxon>
        <taxon>Umbelopsidaceae</taxon>
        <taxon>Umbelopsis</taxon>
    </lineage>
</organism>
<dbReference type="GeneID" id="75916945"/>
<dbReference type="PRINTS" id="PR00320">
    <property type="entry name" value="GPROTEINBRPT"/>
</dbReference>
<dbReference type="Pfam" id="PF12937">
    <property type="entry name" value="F-box-like"/>
    <property type="match status" value="1"/>
</dbReference>
<sequence length="562" mass="63161">MTFMDLCRADDLSPPATPPGSSVSSSSPSPTLLTRPPQRLRQNYPDQSFADMLIQPSALFSGCELDHLQQVKAAFQQMDSQQKQYFLFEILNCCDTQQLNFVSSYIAPRLKIDFLKELPIEISLYILSFIDDPKTLARASRVSTFWNSLLKDETTWKTLCHKHHYRRRNSTINGTSLLGPPARRLDFSYREYFKRKYNIEAAWENGGKVSTFLDSLDPGLVTSLQFDDDIIVAGCDNHKIEVFDARSGTKLRTMEGHEGGVWALQFFGSGEPGDHRILASGGCDRNVRVWDLDTGRLLHVMRGHTSTVRCLKLRDKNTAVTGSRDNTLRVWDIERGVQKFVLLGHQASVRCLEIHGNLAVSGSYDSTARIWDLDTGRCRHVLSGHYSQIYSIAFDGEKVITGSLDTSIRVWSAETGQCIATLHGHTSLVGQLQLSGHTLVSGGSDGCLRVWDLDSLECVHRISAHDNSVTCLQFDDRRIISGGNDGRTKLWDIKTGRLIRHLTHPAKTVWRLQFTDTKAVIVMQRRRSTNPDESRSAMELHNFDLLAEDPSVVTADEDVEMA</sequence>
<evidence type="ECO:0000256" key="2">
    <source>
        <dbReference type="ARBA" id="ARBA00022737"/>
    </source>
</evidence>
<keyword evidence="7" id="KW-1185">Reference proteome</keyword>
<feature type="compositionally biased region" description="Low complexity" evidence="4">
    <location>
        <begin position="19"/>
        <end position="38"/>
    </location>
</feature>
<dbReference type="GO" id="GO:0005737">
    <property type="term" value="C:cytoplasm"/>
    <property type="evidence" value="ECO:0007669"/>
    <property type="project" value="TreeGrafter"/>
</dbReference>
<dbReference type="GO" id="GO:0043161">
    <property type="term" value="P:proteasome-mediated ubiquitin-dependent protein catabolic process"/>
    <property type="evidence" value="ECO:0007669"/>
    <property type="project" value="TreeGrafter"/>
</dbReference>
<evidence type="ECO:0000259" key="5">
    <source>
        <dbReference type="PROSITE" id="PS50181"/>
    </source>
</evidence>
<dbReference type="GO" id="GO:0043130">
    <property type="term" value="F:ubiquitin binding"/>
    <property type="evidence" value="ECO:0007669"/>
    <property type="project" value="TreeGrafter"/>
</dbReference>
<evidence type="ECO:0000256" key="1">
    <source>
        <dbReference type="ARBA" id="ARBA00022574"/>
    </source>
</evidence>
<dbReference type="SUPFAM" id="SSF81383">
    <property type="entry name" value="F-box domain"/>
    <property type="match status" value="1"/>
</dbReference>
<keyword evidence="1 3" id="KW-0853">WD repeat</keyword>
<dbReference type="Gene3D" id="2.130.10.10">
    <property type="entry name" value="YVTN repeat-like/Quinoprotein amine dehydrogenase"/>
    <property type="match status" value="1"/>
</dbReference>
<evidence type="ECO:0000256" key="4">
    <source>
        <dbReference type="SAM" id="MobiDB-lite"/>
    </source>
</evidence>
<dbReference type="InterPro" id="IPR001810">
    <property type="entry name" value="F-box_dom"/>
</dbReference>
<reference evidence="6" key="1">
    <citation type="submission" date="2021-06" db="EMBL/GenBank/DDBJ databases">
        <authorList>
            <consortium name="DOE Joint Genome Institute"/>
            <person name="Mondo S.J."/>
            <person name="Amses K.R."/>
            <person name="Simmons D.R."/>
            <person name="Longcore J.E."/>
            <person name="Seto K."/>
            <person name="Alves G.H."/>
            <person name="Bonds A.E."/>
            <person name="Quandt C.A."/>
            <person name="Davis W.J."/>
            <person name="Chang Y."/>
            <person name="Letcher P.M."/>
            <person name="Powell M.J."/>
            <person name="Kuo A."/>
            <person name="Labutti K."/>
            <person name="Pangilinan J."/>
            <person name="Andreopoulos W."/>
            <person name="Tritt A."/>
            <person name="Riley R."/>
            <person name="Hundley H."/>
            <person name="Johnson J."/>
            <person name="Lipzen A."/>
            <person name="Barry K."/>
            <person name="Berbee M.L."/>
            <person name="Buchler N.E."/>
            <person name="Grigoriev I.V."/>
            <person name="Spatafora J.W."/>
            <person name="Stajich J.E."/>
            <person name="James T.Y."/>
        </authorList>
    </citation>
    <scope>NUCLEOTIDE SEQUENCE</scope>
    <source>
        <strain evidence="6">AG</strain>
    </source>
</reference>
<feature type="repeat" description="WD" evidence="3">
    <location>
        <begin position="422"/>
        <end position="461"/>
    </location>
</feature>
<keyword evidence="2" id="KW-0677">Repeat</keyword>
<dbReference type="InterPro" id="IPR001680">
    <property type="entry name" value="WD40_rpt"/>
</dbReference>
<comment type="caution">
    <text evidence="6">The sequence shown here is derived from an EMBL/GenBank/DDBJ whole genome shotgun (WGS) entry which is preliminary data.</text>
</comment>
<dbReference type="AlphaFoldDB" id="A0AAD5HBP4"/>
<dbReference type="InterPro" id="IPR036322">
    <property type="entry name" value="WD40_repeat_dom_sf"/>
</dbReference>
<name>A0AAD5HBP4_UMBRA</name>
<dbReference type="InterPro" id="IPR019775">
    <property type="entry name" value="WD40_repeat_CS"/>
</dbReference>
<gene>
    <name evidence="6" type="ORF">K450DRAFT_257083</name>
</gene>
<dbReference type="GO" id="GO:0005634">
    <property type="term" value="C:nucleus"/>
    <property type="evidence" value="ECO:0007669"/>
    <property type="project" value="TreeGrafter"/>
</dbReference>
<dbReference type="InterPro" id="IPR015943">
    <property type="entry name" value="WD40/YVTN_repeat-like_dom_sf"/>
</dbReference>
<feature type="region of interest" description="Disordered" evidence="4">
    <location>
        <begin position="1"/>
        <end position="38"/>
    </location>
</feature>
<dbReference type="PROSITE" id="PS00678">
    <property type="entry name" value="WD_REPEATS_1"/>
    <property type="match status" value="5"/>
</dbReference>
<dbReference type="Pfam" id="PF00400">
    <property type="entry name" value="WD40"/>
    <property type="match status" value="6"/>
</dbReference>
<dbReference type="PANTHER" id="PTHR19849:SF1">
    <property type="entry name" value="F-BOX_WD REPEAT-CONTAINING PROTEIN 7"/>
    <property type="match status" value="1"/>
</dbReference>
<evidence type="ECO:0000313" key="6">
    <source>
        <dbReference type="EMBL" id="KAI8576393.1"/>
    </source>
</evidence>
<evidence type="ECO:0000256" key="3">
    <source>
        <dbReference type="PROSITE-ProRule" id="PRU00221"/>
    </source>
</evidence>
<dbReference type="SUPFAM" id="SSF50978">
    <property type="entry name" value="WD40 repeat-like"/>
    <property type="match status" value="1"/>
</dbReference>
<dbReference type="PROSITE" id="PS50294">
    <property type="entry name" value="WD_REPEATS_REGION"/>
    <property type="match status" value="6"/>
</dbReference>
<dbReference type="RefSeq" id="XP_051441397.1">
    <property type="nucleotide sequence ID" value="XM_051591602.1"/>
</dbReference>
<dbReference type="GO" id="GO:0010992">
    <property type="term" value="P:ubiquitin recycling"/>
    <property type="evidence" value="ECO:0007669"/>
    <property type="project" value="TreeGrafter"/>
</dbReference>
<dbReference type="PROSITE" id="PS50082">
    <property type="entry name" value="WD_REPEATS_2"/>
    <property type="match status" value="6"/>
</dbReference>
<reference evidence="6" key="2">
    <citation type="journal article" date="2022" name="Proc. Natl. Acad. Sci. U.S.A.">
        <title>Diploid-dominant life cycles characterize the early evolution of Fungi.</title>
        <authorList>
            <person name="Amses K.R."/>
            <person name="Simmons D.R."/>
            <person name="Longcore J.E."/>
            <person name="Mondo S.J."/>
            <person name="Seto K."/>
            <person name="Jeronimo G.H."/>
            <person name="Bonds A.E."/>
            <person name="Quandt C.A."/>
            <person name="Davis W.J."/>
            <person name="Chang Y."/>
            <person name="Federici B.A."/>
            <person name="Kuo A."/>
            <person name="LaButti K."/>
            <person name="Pangilinan J."/>
            <person name="Andreopoulos W."/>
            <person name="Tritt A."/>
            <person name="Riley R."/>
            <person name="Hundley H."/>
            <person name="Johnson J."/>
            <person name="Lipzen A."/>
            <person name="Barry K."/>
            <person name="Lang B.F."/>
            <person name="Cuomo C.A."/>
            <person name="Buchler N.E."/>
            <person name="Grigoriev I.V."/>
            <person name="Spatafora J.W."/>
            <person name="Stajich J.E."/>
            <person name="James T.Y."/>
        </authorList>
    </citation>
    <scope>NUCLEOTIDE SEQUENCE</scope>
    <source>
        <strain evidence="6">AG</strain>
    </source>
</reference>
<dbReference type="Proteomes" id="UP001206595">
    <property type="component" value="Unassembled WGS sequence"/>
</dbReference>
<accession>A0AAD5HBP4</accession>
<dbReference type="InterPro" id="IPR020472">
    <property type="entry name" value="WD40_PAC1"/>
</dbReference>
<feature type="repeat" description="WD" evidence="3">
    <location>
        <begin position="462"/>
        <end position="501"/>
    </location>
</feature>
<dbReference type="SMART" id="SM00320">
    <property type="entry name" value="WD40"/>
    <property type="match status" value="7"/>
</dbReference>
<feature type="repeat" description="WD" evidence="3">
    <location>
        <begin position="301"/>
        <end position="336"/>
    </location>
</feature>
<dbReference type="InterPro" id="IPR036047">
    <property type="entry name" value="F-box-like_dom_sf"/>
</dbReference>
<dbReference type="PANTHER" id="PTHR19849">
    <property type="entry name" value="PHOSPHOLIPASE A-2-ACTIVATING PROTEIN"/>
    <property type="match status" value="1"/>
</dbReference>
<feature type="repeat" description="WD" evidence="3">
    <location>
        <begin position="342"/>
        <end position="381"/>
    </location>
</feature>
<feature type="repeat" description="WD" evidence="3">
    <location>
        <begin position="254"/>
        <end position="300"/>
    </location>
</feature>
<feature type="domain" description="F-box" evidence="5">
    <location>
        <begin position="112"/>
        <end position="159"/>
    </location>
</feature>
<dbReference type="EMBL" id="MU620956">
    <property type="protein sequence ID" value="KAI8576393.1"/>
    <property type="molecule type" value="Genomic_DNA"/>
</dbReference>
<protein>
    <recommendedName>
        <fullName evidence="5">F-box domain-containing protein</fullName>
    </recommendedName>
</protein>
<dbReference type="CDD" id="cd00200">
    <property type="entry name" value="WD40"/>
    <property type="match status" value="1"/>
</dbReference>
<dbReference type="SMART" id="SM00256">
    <property type="entry name" value="FBOX"/>
    <property type="match status" value="1"/>
</dbReference>
<feature type="repeat" description="WD" evidence="3">
    <location>
        <begin position="382"/>
        <end position="421"/>
    </location>
</feature>
<dbReference type="Gene3D" id="1.20.1280.50">
    <property type="match status" value="1"/>
</dbReference>
<dbReference type="PROSITE" id="PS50181">
    <property type="entry name" value="FBOX"/>
    <property type="match status" value="1"/>
</dbReference>